<dbReference type="RefSeq" id="WP_181759105.1">
    <property type="nucleotide sequence ID" value="NZ_BMCR01000004.1"/>
</dbReference>
<proteinExistence type="predicted"/>
<name>A0A838XV21_9HYPH</name>
<reference evidence="1 2" key="2">
    <citation type="submission" date="2020-08" db="EMBL/GenBank/DDBJ databases">
        <title>Stappia taiwanensis sp. nov., isolated from a coastal thermal spring.</title>
        <authorList>
            <person name="Kampfer P."/>
        </authorList>
    </citation>
    <scope>NUCLEOTIDE SEQUENCE [LARGE SCALE GENOMIC DNA]</scope>
    <source>
        <strain evidence="1 2">DSM 23284</strain>
    </source>
</reference>
<dbReference type="Proteomes" id="UP000559404">
    <property type="component" value="Unassembled WGS sequence"/>
</dbReference>
<keyword evidence="2" id="KW-1185">Reference proteome</keyword>
<protein>
    <submittedName>
        <fullName evidence="1">Uncharacterized protein</fullName>
    </submittedName>
</protein>
<gene>
    <name evidence="1" type="ORF">H1W37_04575</name>
</gene>
<evidence type="ECO:0000313" key="1">
    <source>
        <dbReference type="EMBL" id="MBA4610914.1"/>
    </source>
</evidence>
<accession>A0A838XV21</accession>
<sequence>MHLTAEGWAAARRLFEQDQLHVAVIAEMMEVTQATVARRARADGWVRHGAVRDLIEAGDTRGVARMVARLTRAFEIQIAAVESQLRGEAAAGAALKGGEAAGHVERNARTLGSLAKTLDILIELRAGIKDLEPSGKDEDALRQELADRLDRLCRQGRAAGVSGRA</sequence>
<comment type="caution">
    <text evidence="1">The sequence shown here is derived from an EMBL/GenBank/DDBJ whole genome shotgun (WGS) entry which is preliminary data.</text>
</comment>
<organism evidence="1 2">
    <name type="scientific">Stappia taiwanensis</name>
    <dbReference type="NCBI Taxonomy" id="992267"/>
    <lineage>
        <taxon>Bacteria</taxon>
        <taxon>Pseudomonadati</taxon>
        <taxon>Pseudomonadota</taxon>
        <taxon>Alphaproteobacteria</taxon>
        <taxon>Hyphomicrobiales</taxon>
        <taxon>Stappiaceae</taxon>
        <taxon>Stappia</taxon>
    </lineage>
</organism>
<evidence type="ECO:0000313" key="2">
    <source>
        <dbReference type="Proteomes" id="UP000559404"/>
    </source>
</evidence>
<dbReference type="EMBL" id="JACEON010000003">
    <property type="protein sequence ID" value="MBA4610914.1"/>
    <property type="molecule type" value="Genomic_DNA"/>
</dbReference>
<dbReference type="AlphaFoldDB" id="A0A838XV21"/>
<reference evidence="1 2" key="1">
    <citation type="submission" date="2020-07" db="EMBL/GenBank/DDBJ databases">
        <authorList>
            <person name="Li M."/>
        </authorList>
    </citation>
    <scope>NUCLEOTIDE SEQUENCE [LARGE SCALE GENOMIC DNA]</scope>
    <source>
        <strain evidence="1 2">DSM 23284</strain>
    </source>
</reference>